<dbReference type="STRING" id="76193.A0A0N1PGW1"/>
<feature type="domain" description="Partial AB-hydrolase lipase" evidence="10">
    <location>
        <begin position="47"/>
        <end position="103"/>
    </location>
</feature>
<keyword evidence="4 7" id="KW-0442">Lipid degradation</keyword>
<dbReference type="InterPro" id="IPR029058">
    <property type="entry name" value="AB_hydrolase_fold"/>
</dbReference>
<evidence type="ECO:0000256" key="8">
    <source>
        <dbReference type="PIRSR" id="PIRSR000862-1"/>
    </source>
</evidence>
<gene>
    <name evidence="11" type="ORF">RR48_03457</name>
</gene>
<keyword evidence="5" id="KW-0443">Lipid metabolism</keyword>
<keyword evidence="12" id="KW-1185">Reference proteome</keyword>
<dbReference type="AlphaFoldDB" id="A0A0N1PGW1"/>
<keyword evidence="3 7" id="KW-0378">Hydrolase</keyword>
<accession>A0A0N1PGW1</accession>
<evidence type="ECO:0000256" key="7">
    <source>
        <dbReference type="PIRNR" id="PIRNR000862"/>
    </source>
</evidence>
<dbReference type="InParanoid" id="A0A0N1PGW1"/>
<feature type="active site" description="Nucleophile" evidence="8">
    <location>
        <position position="182"/>
    </location>
</feature>
<keyword evidence="2 9" id="KW-0732">Signal</keyword>
<keyword evidence="6" id="KW-0325">Glycoprotein</keyword>
<dbReference type="InterPro" id="IPR006693">
    <property type="entry name" value="AB_hydrolase_lipase"/>
</dbReference>
<feature type="active site" description="Charge relay system" evidence="8">
    <location>
        <position position="385"/>
    </location>
</feature>
<dbReference type="EMBL" id="KQ461072">
    <property type="protein sequence ID" value="KPJ09853.1"/>
    <property type="molecule type" value="Genomic_DNA"/>
</dbReference>
<dbReference type="PANTHER" id="PTHR11005">
    <property type="entry name" value="LYSOSOMAL ACID LIPASE-RELATED"/>
    <property type="match status" value="1"/>
</dbReference>
<feature type="active site" description="Charge relay system" evidence="8">
    <location>
        <position position="354"/>
    </location>
</feature>
<protein>
    <recommendedName>
        <fullName evidence="7">Lipase</fullName>
    </recommendedName>
</protein>
<organism evidence="11 12">
    <name type="scientific">Papilio machaon</name>
    <name type="common">Old World swallowtail butterfly</name>
    <dbReference type="NCBI Taxonomy" id="76193"/>
    <lineage>
        <taxon>Eukaryota</taxon>
        <taxon>Metazoa</taxon>
        <taxon>Ecdysozoa</taxon>
        <taxon>Arthropoda</taxon>
        <taxon>Hexapoda</taxon>
        <taxon>Insecta</taxon>
        <taxon>Pterygota</taxon>
        <taxon>Neoptera</taxon>
        <taxon>Endopterygota</taxon>
        <taxon>Lepidoptera</taxon>
        <taxon>Glossata</taxon>
        <taxon>Ditrysia</taxon>
        <taxon>Papilionoidea</taxon>
        <taxon>Papilionidae</taxon>
        <taxon>Papilioninae</taxon>
        <taxon>Papilio</taxon>
    </lineage>
</organism>
<dbReference type="InterPro" id="IPR025483">
    <property type="entry name" value="Lipase_euk"/>
</dbReference>
<feature type="signal peptide" evidence="9">
    <location>
        <begin position="1"/>
        <end position="24"/>
    </location>
</feature>
<dbReference type="OrthoDB" id="9974421at2759"/>
<proteinExistence type="inferred from homology"/>
<evidence type="ECO:0000256" key="5">
    <source>
        <dbReference type="ARBA" id="ARBA00023098"/>
    </source>
</evidence>
<evidence type="ECO:0000256" key="3">
    <source>
        <dbReference type="ARBA" id="ARBA00022801"/>
    </source>
</evidence>
<dbReference type="SUPFAM" id="SSF53474">
    <property type="entry name" value="alpha/beta-Hydrolases"/>
    <property type="match status" value="1"/>
</dbReference>
<evidence type="ECO:0000256" key="1">
    <source>
        <dbReference type="ARBA" id="ARBA00010701"/>
    </source>
</evidence>
<name>A0A0N1PGW1_PAPMA</name>
<reference evidence="11 12" key="1">
    <citation type="journal article" date="2015" name="Nat. Commun.">
        <title>Outbred genome sequencing and CRISPR/Cas9 gene editing in butterflies.</title>
        <authorList>
            <person name="Li X."/>
            <person name="Fan D."/>
            <person name="Zhang W."/>
            <person name="Liu G."/>
            <person name="Zhang L."/>
            <person name="Zhao L."/>
            <person name="Fang X."/>
            <person name="Chen L."/>
            <person name="Dong Y."/>
            <person name="Chen Y."/>
            <person name="Ding Y."/>
            <person name="Zhao R."/>
            <person name="Feng M."/>
            <person name="Zhu Y."/>
            <person name="Feng Y."/>
            <person name="Jiang X."/>
            <person name="Zhu D."/>
            <person name="Xiang H."/>
            <person name="Feng X."/>
            <person name="Li S."/>
            <person name="Wang J."/>
            <person name="Zhang G."/>
            <person name="Kronforst M.R."/>
            <person name="Wang W."/>
        </authorList>
    </citation>
    <scope>NUCLEOTIDE SEQUENCE [LARGE SCALE GENOMIC DNA]</scope>
    <source>
        <strain evidence="11">Ya'a_city_454_Pm</strain>
        <tissue evidence="11">Whole body</tissue>
    </source>
</reference>
<comment type="similarity">
    <text evidence="1 7">Belongs to the AB hydrolase superfamily. Lipase family.</text>
</comment>
<dbReference type="Gene3D" id="3.40.50.1820">
    <property type="entry name" value="alpha/beta hydrolase"/>
    <property type="match status" value="1"/>
</dbReference>
<feature type="chain" id="PRO_5005879759" description="Lipase" evidence="9">
    <location>
        <begin position="25"/>
        <end position="418"/>
    </location>
</feature>
<evidence type="ECO:0000256" key="4">
    <source>
        <dbReference type="ARBA" id="ARBA00022963"/>
    </source>
</evidence>
<dbReference type="Pfam" id="PF04083">
    <property type="entry name" value="Abhydro_lipase"/>
    <property type="match status" value="1"/>
</dbReference>
<sequence length="418" mass="47145">MNTKRGSIGGCVLCILIFSAYSLGQNLTAAQNAKDDHLQDASSNFTSISASYGYISEEHTVTTEDGYILTMFRIPKGKRCLGSVRQPPVLLMHGFLLNSDSWTDAGPTASLAYLLPDACYDLWLGNVRGTDYGRRHERLDPDTDSEFWNFTSNEMGKYDIPSFIDYILNRTSSTELIYVGYSQGARILIIMCSETEYCNKIKLFISLAPAVRLRYTRSLPFRLLVNFYELILPLLTNPNELEVLPKGGLIQSLAAYFCRDYIAAATVCKLALNLIDSYDPLSVLTQTARVLFGHTPAGSSARNVAFYSQSFAPTFNKYDYGADKNLEIYGSVEPPQYALNRTTIPVVLIYGKNDYLVDTKDVMWLSTQLPNVLETYQVIRPTWNHLDYTYSQFTPLQIFPKINQYFLKYTDKVLSSNG</sequence>
<evidence type="ECO:0000313" key="12">
    <source>
        <dbReference type="Proteomes" id="UP000053240"/>
    </source>
</evidence>
<dbReference type="GO" id="GO:0016042">
    <property type="term" value="P:lipid catabolic process"/>
    <property type="evidence" value="ECO:0007669"/>
    <property type="project" value="UniProtKB-KW"/>
</dbReference>
<dbReference type="PIRSF" id="PIRSF000862">
    <property type="entry name" value="Steryl_ester_lip"/>
    <property type="match status" value="1"/>
</dbReference>
<dbReference type="KEGG" id="pmac:106716448"/>
<dbReference type="GO" id="GO:0016788">
    <property type="term" value="F:hydrolase activity, acting on ester bonds"/>
    <property type="evidence" value="ECO:0007669"/>
    <property type="project" value="InterPro"/>
</dbReference>
<dbReference type="Proteomes" id="UP000053240">
    <property type="component" value="Unassembled WGS sequence"/>
</dbReference>
<dbReference type="FunFam" id="3.40.50.1820:FF:000057">
    <property type="entry name" value="Lipase"/>
    <property type="match status" value="1"/>
</dbReference>
<evidence type="ECO:0000313" key="11">
    <source>
        <dbReference type="EMBL" id="KPJ09853.1"/>
    </source>
</evidence>
<evidence type="ECO:0000256" key="6">
    <source>
        <dbReference type="ARBA" id="ARBA00023180"/>
    </source>
</evidence>
<evidence type="ECO:0000256" key="9">
    <source>
        <dbReference type="SAM" id="SignalP"/>
    </source>
</evidence>
<evidence type="ECO:0000256" key="2">
    <source>
        <dbReference type="ARBA" id="ARBA00022729"/>
    </source>
</evidence>
<evidence type="ECO:0000259" key="10">
    <source>
        <dbReference type="Pfam" id="PF04083"/>
    </source>
</evidence>